<protein>
    <submittedName>
        <fullName evidence="5">Retrovirus-related pol polyprotein from transposon TNT 1-94</fullName>
    </submittedName>
</protein>
<organism evidence="5 6">
    <name type="scientific">Tanacetum coccineum</name>
    <dbReference type="NCBI Taxonomy" id="301880"/>
    <lineage>
        <taxon>Eukaryota</taxon>
        <taxon>Viridiplantae</taxon>
        <taxon>Streptophyta</taxon>
        <taxon>Embryophyta</taxon>
        <taxon>Tracheophyta</taxon>
        <taxon>Spermatophyta</taxon>
        <taxon>Magnoliopsida</taxon>
        <taxon>eudicotyledons</taxon>
        <taxon>Gunneridae</taxon>
        <taxon>Pentapetalae</taxon>
        <taxon>asterids</taxon>
        <taxon>campanulids</taxon>
        <taxon>Asterales</taxon>
        <taxon>Asteraceae</taxon>
        <taxon>Asteroideae</taxon>
        <taxon>Anthemideae</taxon>
        <taxon>Anthemidinae</taxon>
        <taxon>Tanacetum</taxon>
    </lineage>
</organism>
<name>A0ABQ5CEW8_9ASTR</name>
<dbReference type="PANTHER" id="PTHR11439:SF483">
    <property type="entry name" value="PEPTIDE SYNTHASE GLIP-LIKE, PUTATIVE (AFU_ORTHOLOGUE AFUA_3G12920)-RELATED"/>
    <property type="match status" value="1"/>
</dbReference>
<accession>A0ABQ5CEW8</accession>
<dbReference type="Pfam" id="PF07727">
    <property type="entry name" value="RVT_2"/>
    <property type="match status" value="2"/>
</dbReference>
<keyword evidence="1" id="KW-0378">Hydrolase</keyword>
<dbReference type="CDD" id="cd09272">
    <property type="entry name" value="RNase_HI_RT_Ty1"/>
    <property type="match status" value="1"/>
</dbReference>
<keyword evidence="6" id="KW-1185">Reference proteome</keyword>
<dbReference type="SUPFAM" id="SSF56672">
    <property type="entry name" value="DNA/RNA polymerases"/>
    <property type="match status" value="1"/>
</dbReference>
<dbReference type="Pfam" id="PF22936">
    <property type="entry name" value="Pol_BBD"/>
    <property type="match status" value="1"/>
</dbReference>
<dbReference type="Proteomes" id="UP001151760">
    <property type="component" value="Unassembled WGS sequence"/>
</dbReference>
<feature type="domain" description="Reverse transcriptase Ty1/copia-type" evidence="3">
    <location>
        <begin position="426"/>
        <end position="483"/>
    </location>
</feature>
<comment type="caution">
    <text evidence="5">The sequence shown here is derived from an EMBL/GenBank/DDBJ whole genome shotgun (WGS) entry which is preliminary data.</text>
</comment>
<dbReference type="InterPro" id="IPR043502">
    <property type="entry name" value="DNA/RNA_pol_sf"/>
</dbReference>
<dbReference type="PANTHER" id="PTHR11439">
    <property type="entry name" value="GAG-POL-RELATED RETROTRANSPOSON"/>
    <property type="match status" value="1"/>
</dbReference>
<feature type="domain" description="Retrovirus-related Pol polyprotein from transposon TNT 1-94-like beta-barrel" evidence="4">
    <location>
        <begin position="219"/>
        <end position="262"/>
    </location>
</feature>
<sequence length="731" mass="83729">MTISKLKAKLKLAEKGKNVNTKFDKFATLEKLICVTLLNKNKDVKKDEVKTYKSKPVTSFSTPKNKQGVASSSSVRRPKSKDINSKKRVLLNTKSKSTFEDIKKSQSIVSLVSNKRDTMHSNVFESNTNVLKANIVNAVHDGSNIVCVSCDKDVFMISHDKCVARYALSLNFIVKRALFTSLVAISSSKLGVTPIVAKSRFSVATPLMATNKVIQIVLWIVDSGCSKHMTGNLKLLRNFIENFTRTVRFGNDNFVVITGYGDYVQGNLMICHKLKIYRGCKNDAYFFNYSIIVEDHDAPQIVSSSEEPIANEPTTLVFDNHSDEQVQEDIAKHNGNTFMNPFGTPEFEEAESSLNYQDSSNMHEFHQQHRFTNRWTKNHPIEQVIGNPSKPVTTRSRLHTDAKMYELNQLKRLDVWELVKRPTKGNVIKGYSRQEGIDFEESFALVARFKAVRMLVAYAAHKNFTIYQMDVKTAFLNGFQKKKFFSARSQTSPIAWYDKLSSFLIDHHFTKGIVDPIMFTIRYGDEILLVQIYVDDIIFGSTNPVFSNRFAKLMKDNFEMSMMREMKFFLGLHVHQSPREIFINQSQYTSELLKNIDSGFELIAYSDADLAGCHDDYKSTSGRIKFLGDKLVNYGYRYTKIPMYCDLNSAIAISCNPVQHSRTKHINTQYHFIMEHVEQGTIELYLVGTEYQLVDLFTKALPKERFEYLVHRIDMRCMTPTELERLIKLSS</sequence>
<feature type="compositionally biased region" description="Polar residues" evidence="2">
    <location>
        <begin position="56"/>
        <end position="75"/>
    </location>
</feature>
<dbReference type="InterPro" id="IPR054722">
    <property type="entry name" value="PolX-like_BBD"/>
</dbReference>
<keyword evidence="1" id="KW-0064">Aspartyl protease</keyword>
<evidence type="ECO:0000256" key="2">
    <source>
        <dbReference type="SAM" id="MobiDB-lite"/>
    </source>
</evidence>
<dbReference type="InterPro" id="IPR013103">
    <property type="entry name" value="RVT_2"/>
</dbReference>
<evidence type="ECO:0000256" key="1">
    <source>
        <dbReference type="ARBA" id="ARBA00022750"/>
    </source>
</evidence>
<evidence type="ECO:0000259" key="4">
    <source>
        <dbReference type="Pfam" id="PF22936"/>
    </source>
</evidence>
<gene>
    <name evidence="5" type="ORF">Tco_0895126</name>
</gene>
<proteinExistence type="predicted"/>
<feature type="region of interest" description="Disordered" evidence="2">
    <location>
        <begin position="56"/>
        <end position="87"/>
    </location>
</feature>
<reference evidence="5" key="1">
    <citation type="journal article" date="2022" name="Int. J. Mol. Sci.">
        <title>Draft Genome of Tanacetum Coccineum: Genomic Comparison of Closely Related Tanacetum-Family Plants.</title>
        <authorList>
            <person name="Yamashiro T."/>
            <person name="Shiraishi A."/>
            <person name="Nakayama K."/>
            <person name="Satake H."/>
        </authorList>
    </citation>
    <scope>NUCLEOTIDE SEQUENCE</scope>
</reference>
<dbReference type="EMBL" id="BQNB010014194">
    <property type="protein sequence ID" value="GJT25189.1"/>
    <property type="molecule type" value="Genomic_DNA"/>
</dbReference>
<evidence type="ECO:0000313" key="5">
    <source>
        <dbReference type="EMBL" id="GJT25189.1"/>
    </source>
</evidence>
<keyword evidence="1" id="KW-0645">Protease</keyword>
<feature type="domain" description="Reverse transcriptase Ty1/copia-type" evidence="3">
    <location>
        <begin position="492"/>
        <end position="596"/>
    </location>
</feature>
<evidence type="ECO:0000259" key="3">
    <source>
        <dbReference type="Pfam" id="PF07727"/>
    </source>
</evidence>
<reference evidence="5" key="2">
    <citation type="submission" date="2022-01" db="EMBL/GenBank/DDBJ databases">
        <authorList>
            <person name="Yamashiro T."/>
            <person name="Shiraishi A."/>
            <person name="Satake H."/>
            <person name="Nakayama K."/>
        </authorList>
    </citation>
    <scope>NUCLEOTIDE SEQUENCE</scope>
</reference>
<evidence type="ECO:0000313" key="6">
    <source>
        <dbReference type="Proteomes" id="UP001151760"/>
    </source>
</evidence>